<accession>A0ABT9DUH9</accession>
<keyword evidence="3" id="KW-1185">Reference proteome</keyword>
<evidence type="ECO:0000313" key="2">
    <source>
        <dbReference type="EMBL" id="MDO9707549.1"/>
    </source>
</evidence>
<proteinExistence type="predicted"/>
<evidence type="ECO:0000313" key="3">
    <source>
        <dbReference type="Proteomes" id="UP001243009"/>
    </source>
</evidence>
<comment type="caution">
    <text evidence="2">The sequence shown here is derived from an EMBL/GenBank/DDBJ whole genome shotgun (WGS) entry which is preliminary data.</text>
</comment>
<dbReference type="Proteomes" id="UP001243009">
    <property type="component" value="Unassembled WGS sequence"/>
</dbReference>
<feature type="domain" description="Polysaccharide pyruvyl transferase" evidence="1">
    <location>
        <begin position="125"/>
        <end position="252"/>
    </location>
</feature>
<name>A0ABT9DUH9_9PROT</name>
<evidence type="ECO:0000259" key="1">
    <source>
        <dbReference type="Pfam" id="PF04230"/>
    </source>
</evidence>
<sequence>MTVALPVIPAPPAATPAAPLAYSPHLDLDDAVRRMGGKVPLTWARSVKGVANFGDVASVVVVAAISGCLPFARAHSDQFIRLAAIGTIGQSQQFGTVHVWGTGFDAKLRAFGDRHAGFAAAPHTRYVVHATRGPHSRRTLLGAGITAPPIYGDGAWFLPRILPRPATEPTHELGVIVHLSELDAIRVDGRPVHARYRHGEADGVRIIHTLHEASEEGFRGKLAEILSCRRIASTSLHGLIIAESYGIPCIAFPFRGQGEMAFDLEGGEVDHRYADFYRGAGRAVLPAFAQPFGAETAWDEVIAAIDRHWTPLLPPRLDSFFEAFPLTPRVGFDQPVWEMPPELLAQLPWQ</sequence>
<dbReference type="InterPro" id="IPR007345">
    <property type="entry name" value="Polysacch_pyruvyl_Trfase"/>
</dbReference>
<gene>
    <name evidence="2" type="ORF">Q7A36_04265</name>
</gene>
<dbReference type="RefSeq" id="WP_305102419.1">
    <property type="nucleotide sequence ID" value="NZ_JAUTWS010000003.1"/>
</dbReference>
<dbReference type="Pfam" id="PF04230">
    <property type="entry name" value="PS_pyruv_trans"/>
    <property type="match status" value="1"/>
</dbReference>
<protein>
    <recommendedName>
        <fullName evidence="1">Polysaccharide pyruvyl transferase domain-containing protein</fullName>
    </recommendedName>
</protein>
<organism evidence="2 3">
    <name type="scientific">Paracraurococcus lichenis</name>
    <dbReference type="NCBI Taxonomy" id="3064888"/>
    <lineage>
        <taxon>Bacteria</taxon>
        <taxon>Pseudomonadati</taxon>
        <taxon>Pseudomonadota</taxon>
        <taxon>Alphaproteobacteria</taxon>
        <taxon>Acetobacterales</taxon>
        <taxon>Roseomonadaceae</taxon>
        <taxon>Paracraurococcus</taxon>
    </lineage>
</organism>
<dbReference type="EMBL" id="JAUTWS010000003">
    <property type="protein sequence ID" value="MDO9707549.1"/>
    <property type="molecule type" value="Genomic_DNA"/>
</dbReference>
<reference evidence="2 3" key="1">
    <citation type="submission" date="2023-08" db="EMBL/GenBank/DDBJ databases">
        <title>The draft genome sequence of Paracraurococcus sp. LOR1-02.</title>
        <authorList>
            <person name="Kingkaew E."/>
            <person name="Tanasupawat S."/>
        </authorList>
    </citation>
    <scope>NUCLEOTIDE SEQUENCE [LARGE SCALE GENOMIC DNA]</scope>
    <source>
        <strain evidence="2 3">LOR1-02</strain>
    </source>
</reference>